<feature type="region of interest" description="Disordered" evidence="1">
    <location>
        <begin position="1"/>
        <end position="76"/>
    </location>
</feature>
<keyword evidence="3" id="KW-1185">Reference proteome</keyword>
<feature type="compositionally biased region" description="Basic and acidic residues" evidence="1">
    <location>
        <begin position="65"/>
        <end position="76"/>
    </location>
</feature>
<reference evidence="2" key="1">
    <citation type="journal article" date="2023" name="Nat. Commun.">
        <title>Diploid and tetraploid genomes of Acorus and the evolution of monocots.</title>
        <authorList>
            <person name="Ma L."/>
            <person name="Liu K.W."/>
            <person name="Li Z."/>
            <person name="Hsiao Y.Y."/>
            <person name="Qi Y."/>
            <person name="Fu T."/>
            <person name="Tang G.D."/>
            <person name="Zhang D."/>
            <person name="Sun W.H."/>
            <person name="Liu D.K."/>
            <person name="Li Y."/>
            <person name="Chen G.Z."/>
            <person name="Liu X.D."/>
            <person name="Liao X.Y."/>
            <person name="Jiang Y.T."/>
            <person name="Yu X."/>
            <person name="Hao Y."/>
            <person name="Huang J."/>
            <person name="Zhao X.W."/>
            <person name="Ke S."/>
            <person name="Chen Y.Y."/>
            <person name="Wu W.L."/>
            <person name="Hsu J.L."/>
            <person name="Lin Y.F."/>
            <person name="Huang M.D."/>
            <person name="Li C.Y."/>
            <person name="Huang L."/>
            <person name="Wang Z.W."/>
            <person name="Zhao X."/>
            <person name="Zhong W.Y."/>
            <person name="Peng D.H."/>
            <person name="Ahmad S."/>
            <person name="Lan S."/>
            <person name="Zhang J.S."/>
            <person name="Tsai W.C."/>
            <person name="Van de Peer Y."/>
            <person name="Liu Z.J."/>
        </authorList>
    </citation>
    <scope>NUCLEOTIDE SEQUENCE</scope>
    <source>
        <strain evidence="2">CP</strain>
    </source>
</reference>
<protein>
    <submittedName>
        <fullName evidence="2">Uncharacterized protein</fullName>
    </submittedName>
</protein>
<dbReference type="Proteomes" id="UP001180020">
    <property type="component" value="Unassembled WGS sequence"/>
</dbReference>
<proteinExistence type="predicted"/>
<dbReference type="AlphaFoldDB" id="A0AAV9C6D1"/>
<gene>
    <name evidence="2" type="ORF">QJS10_CPB21g00766</name>
</gene>
<feature type="compositionally biased region" description="Low complexity" evidence="1">
    <location>
        <begin position="53"/>
        <end position="64"/>
    </location>
</feature>
<evidence type="ECO:0000313" key="3">
    <source>
        <dbReference type="Proteomes" id="UP001180020"/>
    </source>
</evidence>
<evidence type="ECO:0000313" key="2">
    <source>
        <dbReference type="EMBL" id="KAK1283834.1"/>
    </source>
</evidence>
<comment type="caution">
    <text evidence="2">The sequence shown here is derived from an EMBL/GenBank/DDBJ whole genome shotgun (WGS) entry which is preliminary data.</text>
</comment>
<evidence type="ECO:0000256" key="1">
    <source>
        <dbReference type="SAM" id="MobiDB-lite"/>
    </source>
</evidence>
<organism evidence="2 3">
    <name type="scientific">Acorus calamus</name>
    <name type="common">Sweet flag</name>
    <dbReference type="NCBI Taxonomy" id="4465"/>
    <lineage>
        <taxon>Eukaryota</taxon>
        <taxon>Viridiplantae</taxon>
        <taxon>Streptophyta</taxon>
        <taxon>Embryophyta</taxon>
        <taxon>Tracheophyta</taxon>
        <taxon>Spermatophyta</taxon>
        <taxon>Magnoliopsida</taxon>
        <taxon>Liliopsida</taxon>
        <taxon>Acoraceae</taxon>
        <taxon>Acorus</taxon>
    </lineage>
</organism>
<reference evidence="2" key="2">
    <citation type="submission" date="2023-06" db="EMBL/GenBank/DDBJ databases">
        <authorList>
            <person name="Ma L."/>
            <person name="Liu K.-W."/>
            <person name="Li Z."/>
            <person name="Hsiao Y.-Y."/>
            <person name="Qi Y."/>
            <person name="Fu T."/>
            <person name="Tang G."/>
            <person name="Zhang D."/>
            <person name="Sun W.-H."/>
            <person name="Liu D.-K."/>
            <person name="Li Y."/>
            <person name="Chen G.-Z."/>
            <person name="Liu X.-D."/>
            <person name="Liao X.-Y."/>
            <person name="Jiang Y.-T."/>
            <person name="Yu X."/>
            <person name="Hao Y."/>
            <person name="Huang J."/>
            <person name="Zhao X.-W."/>
            <person name="Ke S."/>
            <person name="Chen Y.-Y."/>
            <person name="Wu W.-L."/>
            <person name="Hsu J.-L."/>
            <person name="Lin Y.-F."/>
            <person name="Huang M.-D."/>
            <person name="Li C.-Y."/>
            <person name="Huang L."/>
            <person name="Wang Z.-W."/>
            <person name="Zhao X."/>
            <person name="Zhong W.-Y."/>
            <person name="Peng D.-H."/>
            <person name="Ahmad S."/>
            <person name="Lan S."/>
            <person name="Zhang J.-S."/>
            <person name="Tsai W.-C."/>
            <person name="Van De Peer Y."/>
            <person name="Liu Z.-J."/>
        </authorList>
    </citation>
    <scope>NUCLEOTIDE SEQUENCE</scope>
    <source>
        <strain evidence="2">CP</strain>
        <tissue evidence="2">Leaves</tissue>
    </source>
</reference>
<sequence length="76" mass="8290">MVMIPVVKDDDGAPVVSDQTVRNAEPSEELQRNPNDGAPADQTVSNAETTEDLSLNLDSSLRLPSLEDQKQPRNTE</sequence>
<dbReference type="EMBL" id="JAUJYO010000021">
    <property type="protein sequence ID" value="KAK1283834.1"/>
    <property type="molecule type" value="Genomic_DNA"/>
</dbReference>
<name>A0AAV9C6D1_ACOCL</name>
<accession>A0AAV9C6D1</accession>